<dbReference type="GO" id="GO:0008270">
    <property type="term" value="F:zinc ion binding"/>
    <property type="evidence" value="ECO:0007669"/>
    <property type="project" value="InterPro"/>
</dbReference>
<organism evidence="7 8">
    <name type="scientific">Laccaria amethystina LaAM-08-1</name>
    <dbReference type="NCBI Taxonomy" id="1095629"/>
    <lineage>
        <taxon>Eukaryota</taxon>
        <taxon>Fungi</taxon>
        <taxon>Dikarya</taxon>
        <taxon>Basidiomycota</taxon>
        <taxon>Agaricomycotina</taxon>
        <taxon>Agaricomycetes</taxon>
        <taxon>Agaricomycetidae</taxon>
        <taxon>Agaricales</taxon>
        <taxon>Agaricineae</taxon>
        <taxon>Hydnangiaceae</taxon>
        <taxon>Laccaria</taxon>
    </lineage>
</organism>
<keyword evidence="3" id="KW-0539">Nucleus</keyword>
<dbReference type="STRING" id="1095629.A0A0C9XY13"/>
<feature type="compositionally biased region" description="Polar residues" evidence="5">
    <location>
        <begin position="849"/>
        <end position="874"/>
    </location>
</feature>
<dbReference type="InterPro" id="IPR001138">
    <property type="entry name" value="Zn2Cys6_DnaBD"/>
</dbReference>
<reference evidence="7 8" key="1">
    <citation type="submission" date="2014-04" db="EMBL/GenBank/DDBJ databases">
        <authorList>
            <consortium name="DOE Joint Genome Institute"/>
            <person name="Kuo A."/>
            <person name="Kohler A."/>
            <person name="Nagy L.G."/>
            <person name="Floudas D."/>
            <person name="Copeland A."/>
            <person name="Barry K.W."/>
            <person name="Cichocki N."/>
            <person name="Veneault-Fourrey C."/>
            <person name="LaButti K."/>
            <person name="Lindquist E.A."/>
            <person name="Lipzen A."/>
            <person name="Lundell T."/>
            <person name="Morin E."/>
            <person name="Murat C."/>
            <person name="Sun H."/>
            <person name="Tunlid A."/>
            <person name="Henrissat B."/>
            <person name="Grigoriev I.V."/>
            <person name="Hibbett D.S."/>
            <person name="Martin F."/>
            <person name="Nordberg H.P."/>
            <person name="Cantor M.N."/>
            <person name="Hua S.X."/>
        </authorList>
    </citation>
    <scope>NUCLEOTIDE SEQUENCE [LARGE SCALE GENOMIC DNA]</scope>
    <source>
        <strain evidence="7 8">LaAM-08-1</strain>
    </source>
</reference>
<dbReference type="PROSITE" id="PS50048">
    <property type="entry name" value="ZN2_CY6_FUNGAL_2"/>
    <property type="match status" value="1"/>
</dbReference>
<protein>
    <recommendedName>
        <fullName evidence="6">Zn(2)-C6 fungal-type domain-containing protein</fullName>
    </recommendedName>
</protein>
<dbReference type="CDD" id="cd12148">
    <property type="entry name" value="fungal_TF_MHR"/>
    <property type="match status" value="1"/>
</dbReference>
<feature type="coiled-coil region" evidence="4">
    <location>
        <begin position="83"/>
        <end position="110"/>
    </location>
</feature>
<dbReference type="InterPro" id="IPR007219">
    <property type="entry name" value="XnlR_reg_dom"/>
</dbReference>
<comment type="subcellular location">
    <subcellularLocation>
        <location evidence="1">Nucleus</location>
    </subcellularLocation>
</comment>
<sequence>MPVDNSKVFPSRRTQRQITEEDLKDTELKRLRGELSCAECRRLKLRCDKKVPCGSCCRRGCESICPCGILSAGQGTRFILADTEQLHRKIADMSNRIRQLEDALAILQSTISDERHPLLSDELLKVKFGSEALSPRPDFSSDPDESMLESIDLLGTLTLGDSGEVKYFGRSAGSETLMMAGEETIRSLEDIEDGEVPIALSQELENLANLFPFTSEDRPDSHSLEMLESLLPTPQRAWNLCESYLLHGALFFRPIKRNELMESFLPKIYETASSRLRSRAAAESSHTSDHAEDSKLLELTGPHALGALYFTFSLGALLDLGISPYNAEAEHYYDLGRAALSLHAVYESPTLDTVQAMGLMATYRSLAGSKYSRDSAWCVMSFAAKLAQSIGLHRDSAPWNIDPATVQKRRNLFWEVFAADVSHSLALGRPPAIHLSYVDCEYPIDDEENINEAGETQSGFWRMKHTFGRDIFNSVADATLTAKSPRYSTVLDVDKKVRELSFPAAFKPYASLDDGEETYYSSSLSLRDFYASQHRTVTMLYLHRSFFAQALLDHPKNPLLSPFAPSLLTSYRSASIVIKASAHQFDRCAAMAMRVWFLLSHTFSAAVIVGTVVTRSPNLNFASAALLDLDLAVELFRRTAVQSRRARIALGVLQKLKEKALLAYSLKSSIIPTDPSFAQLPPQTINDGDDELAIFSGQTRVFNRTSWHKPSSSSLTHAPSSPRSESSASSPPMSHEEVKVHGQALTTIPDTRPSVLQYVDQTPAQLNLPIQVGMPPTIMGGNAYGYVSNNHSIEQPVASSSAQQYNRFIDLLPSQAQNSVSQQPPSSAMQHHHQPEQARHWPLWDRHGQLSQRPSDSNSWPSQYSSPQRQSLSFSEGVNVNPLETYTNAMPPVASSGYGDAAQLMNPAGAVEIGLSSESGMDARWMTLMHDCGIMEGEAS</sequence>
<feature type="domain" description="Zn(2)-C6 fungal-type" evidence="6">
    <location>
        <begin position="36"/>
        <end position="65"/>
    </location>
</feature>
<dbReference type="PANTHER" id="PTHR31001">
    <property type="entry name" value="UNCHARACTERIZED TRANSCRIPTIONAL REGULATORY PROTEIN"/>
    <property type="match status" value="1"/>
</dbReference>
<proteinExistence type="predicted"/>
<dbReference type="Gene3D" id="4.10.240.10">
    <property type="entry name" value="Zn(2)-C6 fungal-type DNA-binding domain"/>
    <property type="match status" value="1"/>
</dbReference>
<feature type="region of interest" description="Disordered" evidence="5">
    <location>
        <begin position="816"/>
        <end position="874"/>
    </location>
</feature>
<keyword evidence="8" id="KW-1185">Reference proteome</keyword>
<keyword evidence="4" id="KW-0175">Coiled coil</keyword>
<evidence type="ECO:0000313" key="8">
    <source>
        <dbReference type="Proteomes" id="UP000054477"/>
    </source>
</evidence>
<keyword evidence="2" id="KW-0479">Metal-binding</keyword>
<dbReference type="InterPro" id="IPR036864">
    <property type="entry name" value="Zn2-C6_fun-type_DNA-bd_sf"/>
</dbReference>
<reference evidence="8" key="2">
    <citation type="submission" date="2015-01" db="EMBL/GenBank/DDBJ databases">
        <title>Evolutionary Origins and Diversification of the Mycorrhizal Mutualists.</title>
        <authorList>
            <consortium name="DOE Joint Genome Institute"/>
            <consortium name="Mycorrhizal Genomics Consortium"/>
            <person name="Kohler A."/>
            <person name="Kuo A."/>
            <person name="Nagy L.G."/>
            <person name="Floudas D."/>
            <person name="Copeland A."/>
            <person name="Barry K.W."/>
            <person name="Cichocki N."/>
            <person name="Veneault-Fourrey C."/>
            <person name="LaButti K."/>
            <person name="Lindquist E.A."/>
            <person name="Lipzen A."/>
            <person name="Lundell T."/>
            <person name="Morin E."/>
            <person name="Murat C."/>
            <person name="Riley R."/>
            <person name="Ohm R."/>
            <person name="Sun H."/>
            <person name="Tunlid A."/>
            <person name="Henrissat B."/>
            <person name="Grigoriev I.V."/>
            <person name="Hibbett D.S."/>
            <person name="Martin F."/>
        </authorList>
    </citation>
    <scope>NUCLEOTIDE SEQUENCE [LARGE SCALE GENOMIC DNA]</scope>
    <source>
        <strain evidence="8">LaAM-08-1</strain>
    </source>
</reference>
<dbReference type="GO" id="GO:0003677">
    <property type="term" value="F:DNA binding"/>
    <property type="evidence" value="ECO:0007669"/>
    <property type="project" value="InterPro"/>
</dbReference>
<accession>A0A0C9XY13</accession>
<dbReference type="EMBL" id="KN838591">
    <property type="protein sequence ID" value="KIK02542.1"/>
    <property type="molecule type" value="Genomic_DNA"/>
</dbReference>
<dbReference type="GO" id="GO:0006351">
    <property type="term" value="P:DNA-templated transcription"/>
    <property type="evidence" value="ECO:0007669"/>
    <property type="project" value="InterPro"/>
</dbReference>
<evidence type="ECO:0000256" key="5">
    <source>
        <dbReference type="SAM" id="MobiDB-lite"/>
    </source>
</evidence>
<feature type="compositionally biased region" description="Low complexity" evidence="5">
    <location>
        <begin position="710"/>
        <end position="733"/>
    </location>
</feature>
<dbReference type="InterPro" id="IPR050613">
    <property type="entry name" value="Sec_Metabolite_Reg"/>
</dbReference>
<feature type="region of interest" description="Disordered" evidence="5">
    <location>
        <begin position="705"/>
        <end position="741"/>
    </location>
</feature>
<feature type="compositionally biased region" description="Basic and acidic residues" evidence="5">
    <location>
        <begin position="833"/>
        <end position="848"/>
    </location>
</feature>
<dbReference type="HOGENOM" id="CLU_007340_1_0_1"/>
<evidence type="ECO:0000259" key="6">
    <source>
        <dbReference type="PROSITE" id="PS50048"/>
    </source>
</evidence>
<gene>
    <name evidence="7" type="ORF">K443DRAFT_515642</name>
</gene>
<dbReference type="Proteomes" id="UP000054477">
    <property type="component" value="Unassembled WGS sequence"/>
</dbReference>
<evidence type="ECO:0000256" key="2">
    <source>
        <dbReference type="ARBA" id="ARBA00022723"/>
    </source>
</evidence>
<dbReference type="PROSITE" id="PS00463">
    <property type="entry name" value="ZN2_CY6_FUNGAL_1"/>
    <property type="match status" value="1"/>
</dbReference>
<dbReference type="OrthoDB" id="424974at2759"/>
<dbReference type="SMART" id="SM00906">
    <property type="entry name" value="Fungal_trans"/>
    <property type="match status" value="1"/>
</dbReference>
<dbReference type="AlphaFoldDB" id="A0A0C9XY13"/>
<dbReference type="Pfam" id="PF04082">
    <property type="entry name" value="Fungal_trans"/>
    <property type="match status" value="1"/>
</dbReference>
<feature type="compositionally biased region" description="Polar residues" evidence="5">
    <location>
        <begin position="816"/>
        <end position="829"/>
    </location>
</feature>
<name>A0A0C9XY13_9AGAR</name>
<evidence type="ECO:0000256" key="3">
    <source>
        <dbReference type="ARBA" id="ARBA00023242"/>
    </source>
</evidence>
<dbReference type="GO" id="GO:0005634">
    <property type="term" value="C:nucleus"/>
    <property type="evidence" value="ECO:0007669"/>
    <property type="project" value="UniProtKB-SubCell"/>
</dbReference>
<evidence type="ECO:0000313" key="7">
    <source>
        <dbReference type="EMBL" id="KIK02542.1"/>
    </source>
</evidence>
<dbReference type="PANTHER" id="PTHR31001:SF56">
    <property type="entry name" value="ZN(2)-C6 FUNGAL-TYPE DOMAIN-CONTAINING PROTEIN"/>
    <property type="match status" value="1"/>
</dbReference>
<dbReference type="CDD" id="cd00067">
    <property type="entry name" value="GAL4"/>
    <property type="match status" value="1"/>
</dbReference>
<evidence type="ECO:0000256" key="1">
    <source>
        <dbReference type="ARBA" id="ARBA00004123"/>
    </source>
</evidence>
<dbReference type="GO" id="GO:0000981">
    <property type="term" value="F:DNA-binding transcription factor activity, RNA polymerase II-specific"/>
    <property type="evidence" value="ECO:0007669"/>
    <property type="project" value="InterPro"/>
</dbReference>
<evidence type="ECO:0000256" key="4">
    <source>
        <dbReference type="SAM" id="Coils"/>
    </source>
</evidence>